<feature type="domain" description="YutG/PgpA" evidence="1">
    <location>
        <begin position="35"/>
        <end position="162"/>
    </location>
</feature>
<dbReference type="PIRSF" id="PIRSF019587">
    <property type="entry name" value="PGPase"/>
    <property type="match status" value="1"/>
</dbReference>
<dbReference type="CDD" id="cd06971">
    <property type="entry name" value="PgpA"/>
    <property type="match status" value="1"/>
</dbReference>
<evidence type="ECO:0000259" key="1">
    <source>
        <dbReference type="Pfam" id="PF04608"/>
    </source>
</evidence>
<gene>
    <name evidence="2" type="ORF">H2C83_10635</name>
</gene>
<dbReference type="Proteomes" id="UP000538292">
    <property type="component" value="Unassembled WGS sequence"/>
</dbReference>
<reference evidence="2 3" key="1">
    <citation type="submission" date="2020-07" db="EMBL/GenBank/DDBJ databases">
        <title>Thermoactinomyces phylogeny.</title>
        <authorList>
            <person name="Dunlap C."/>
        </authorList>
    </citation>
    <scope>NUCLEOTIDE SEQUENCE [LARGE SCALE GENOMIC DNA]</scope>
    <source>
        <strain evidence="2 3">AMNI-1</strain>
    </source>
</reference>
<sequence length="170" mass="19047">MDHSFSSPSDQECYQTTIDWIQKRGVRLEEVAELTYFLQKDYLTGIALQDCLDSVKHVLTKREVQNAAMTGIQLDLLAEKKQIEEPLLSMLKRDEGLYGIDEVLATAILNVYGSIGLTNYGYIDRIKPGVLGRLNNHQNGQIHTFLDDIIGAIAASASARLAHRNNKARE</sequence>
<dbReference type="EMBL" id="JACEOL010000034">
    <property type="protein sequence ID" value="MBA4602761.1"/>
    <property type="molecule type" value="Genomic_DNA"/>
</dbReference>
<name>A0A7W1XT92_9BACL</name>
<accession>A0A7W1XT92</accession>
<organism evidence="2 3">
    <name type="scientific">Thermoactinomyces mirandus</name>
    <dbReference type="NCBI Taxonomy" id="2756294"/>
    <lineage>
        <taxon>Bacteria</taxon>
        <taxon>Bacillati</taxon>
        <taxon>Bacillota</taxon>
        <taxon>Bacilli</taxon>
        <taxon>Bacillales</taxon>
        <taxon>Thermoactinomycetaceae</taxon>
        <taxon>Thermoactinomyces</taxon>
    </lineage>
</organism>
<proteinExistence type="predicted"/>
<dbReference type="RefSeq" id="WP_181740631.1">
    <property type="nucleotide sequence ID" value="NZ_JACEOL010000034.1"/>
</dbReference>
<dbReference type="Gene3D" id="1.10.3760.10">
    <property type="entry name" value="PgpA-like"/>
    <property type="match status" value="1"/>
</dbReference>
<dbReference type="GO" id="GO:0006629">
    <property type="term" value="P:lipid metabolic process"/>
    <property type="evidence" value="ECO:0007669"/>
    <property type="project" value="InterPro"/>
</dbReference>
<dbReference type="Pfam" id="PF04608">
    <property type="entry name" value="PgpA"/>
    <property type="match status" value="1"/>
</dbReference>
<dbReference type="GO" id="GO:0008962">
    <property type="term" value="F:phosphatidylglycerophosphatase activity"/>
    <property type="evidence" value="ECO:0007669"/>
    <property type="project" value="InterPro"/>
</dbReference>
<dbReference type="InterPro" id="IPR036681">
    <property type="entry name" value="PgpA-like_sf"/>
</dbReference>
<comment type="caution">
    <text evidence="2">The sequence shown here is derived from an EMBL/GenBank/DDBJ whole genome shotgun (WGS) entry which is preliminary data.</text>
</comment>
<evidence type="ECO:0000313" key="2">
    <source>
        <dbReference type="EMBL" id="MBA4602761.1"/>
    </source>
</evidence>
<protein>
    <submittedName>
        <fullName evidence="2">Phosphatidylglycerophosphatase A</fullName>
    </submittedName>
</protein>
<dbReference type="InterPro" id="IPR007686">
    <property type="entry name" value="YutG/PgpA"/>
</dbReference>
<keyword evidence="3" id="KW-1185">Reference proteome</keyword>
<dbReference type="SUPFAM" id="SSF101307">
    <property type="entry name" value="YutG-like"/>
    <property type="match status" value="1"/>
</dbReference>
<dbReference type="AlphaFoldDB" id="A0A7W1XT92"/>
<dbReference type="InterPro" id="IPR026038">
    <property type="entry name" value="Put_PGPase"/>
</dbReference>
<evidence type="ECO:0000313" key="3">
    <source>
        <dbReference type="Proteomes" id="UP000538292"/>
    </source>
</evidence>